<dbReference type="AlphaFoldDB" id="A0A1J0ADV7"/>
<gene>
    <name evidence="1" type="ORF">GlitD10_1790</name>
</gene>
<name>A0A1J0ADV7_9CYAN</name>
<dbReference type="KEGG" id="glt:GlitD10_1790"/>
<organism evidence="1 2">
    <name type="scientific">Gloeomargarita lithophora Alchichica-D10</name>
    <dbReference type="NCBI Taxonomy" id="1188229"/>
    <lineage>
        <taxon>Bacteria</taxon>
        <taxon>Bacillati</taxon>
        <taxon>Cyanobacteriota</taxon>
        <taxon>Cyanophyceae</taxon>
        <taxon>Gloeomargaritales</taxon>
        <taxon>Gloeomargaritaceae</taxon>
        <taxon>Gloeomargarita</taxon>
    </lineage>
</organism>
<dbReference type="STRING" id="1188229.GlitD10_1790"/>
<reference evidence="1 2" key="1">
    <citation type="submission" date="2016-10" db="EMBL/GenBank/DDBJ databases">
        <title>Description of Gloeomargarita lithophora gen. nov., sp. nov., a thylakoid-bearing basal-branching cyanobacterium with intracellular carbonates, and proposal for Gloeomargaritales ord. nov.</title>
        <authorList>
            <person name="Moreira D."/>
            <person name="Tavera R."/>
            <person name="Benzerara K."/>
            <person name="Skouri-Panet F."/>
            <person name="Couradeau E."/>
            <person name="Gerard E."/>
            <person name="Loussert C."/>
            <person name="Novelo E."/>
            <person name="Zivanovic Y."/>
            <person name="Lopez-Garcia P."/>
        </authorList>
    </citation>
    <scope>NUCLEOTIDE SEQUENCE [LARGE SCALE GENOMIC DNA]</scope>
    <source>
        <strain evidence="1 2">D10</strain>
    </source>
</reference>
<proteinExistence type="predicted"/>
<dbReference type="RefSeq" id="WP_071454608.1">
    <property type="nucleotide sequence ID" value="NZ_CP017675.1"/>
</dbReference>
<dbReference type="Proteomes" id="UP000180235">
    <property type="component" value="Chromosome"/>
</dbReference>
<accession>A0A1J0ADV7</accession>
<protein>
    <submittedName>
        <fullName evidence="1">Uncharacterized protein</fullName>
    </submittedName>
</protein>
<evidence type="ECO:0000313" key="1">
    <source>
        <dbReference type="EMBL" id="APB34116.1"/>
    </source>
</evidence>
<evidence type="ECO:0000313" key="2">
    <source>
        <dbReference type="Proteomes" id="UP000180235"/>
    </source>
</evidence>
<dbReference type="EMBL" id="CP017675">
    <property type="protein sequence ID" value="APB34116.1"/>
    <property type="molecule type" value="Genomic_DNA"/>
</dbReference>
<sequence>MATLRIVLSDQVLEPESVCQDCPLANHAGVPRWLGGRLGCGHPAHRGEAQEPLAFECAMGFRVVALR</sequence>
<keyword evidence="2" id="KW-1185">Reference proteome</keyword>